<name>A0A379G9S8_9BACT</name>
<reference evidence="2 3" key="1">
    <citation type="submission" date="2018-06" db="EMBL/GenBank/DDBJ databases">
        <authorList>
            <consortium name="Pathogen Informatics"/>
            <person name="Doyle S."/>
        </authorList>
    </citation>
    <scope>NUCLEOTIDE SEQUENCE [LARGE SCALE GENOMIC DNA]</scope>
    <source>
        <strain evidence="2 3">NCTC13043</strain>
    </source>
</reference>
<gene>
    <name evidence="2" type="ORF">NCTC13043_02142</name>
</gene>
<dbReference type="Proteomes" id="UP000254235">
    <property type="component" value="Unassembled WGS sequence"/>
</dbReference>
<sequence length="217" mass="25792">MKNVFFLLLILQYSVCVYAQSVCAPKIELRVHLKSLLEKDTLAYEHFLMLKRVICRDNYKDINELRRGNNKQFKLQNANSLCDKLREKGYLFFFVIDKDKLLNIITSKCGQEMINSRNNLSDDFLLLDDRNLISEAVSFPSDYNRKIFFDIISDYANYYSCFDYWKTGENDQRIIEQILKRYPYITKIWYKQTPIEDIVLPETIDNASNTPNRELSQ</sequence>
<proteinExistence type="predicted"/>
<protein>
    <submittedName>
        <fullName evidence="2">Uncharacterized protein</fullName>
    </submittedName>
</protein>
<dbReference type="GeneID" id="78571777"/>
<keyword evidence="1" id="KW-0732">Signal</keyword>
<dbReference type="OrthoDB" id="1078749at2"/>
<dbReference type="AlphaFoldDB" id="A0A379G9S8"/>
<organism evidence="2 3">
    <name type="scientific">Prevotella pallens</name>
    <dbReference type="NCBI Taxonomy" id="60133"/>
    <lineage>
        <taxon>Bacteria</taxon>
        <taxon>Pseudomonadati</taxon>
        <taxon>Bacteroidota</taxon>
        <taxon>Bacteroidia</taxon>
        <taxon>Bacteroidales</taxon>
        <taxon>Prevotellaceae</taxon>
        <taxon>Prevotella</taxon>
    </lineage>
</organism>
<dbReference type="RefSeq" id="WP_115084054.1">
    <property type="nucleotide sequence ID" value="NZ_CBDEWS010000025.1"/>
</dbReference>
<evidence type="ECO:0000256" key="1">
    <source>
        <dbReference type="SAM" id="SignalP"/>
    </source>
</evidence>
<feature type="signal peptide" evidence="1">
    <location>
        <begin position="1"/>
        <end position="19"/>
    </location>
</feature>
<feature type="chain" id="PRO_5016698916" evidence="1">
    <location>
        <begin position="20"/>
        <end position="217"/>
    </location>
</feature>
<dbReference type="EMBL" id="UGTP01000002">
    <property type="protein sequence ID" value="SUC37652.1"/>
    <property type="molecule type" value="Genomic_DNA"/>
</dbReference>
<evidence type="ECO:0000313" key="2">
    <source>
        <dbReference type="EMBL" id="SUC37652.1"/>
    </source>
</evidence>
<accession>A0A379G9S8</accession>
<evidence type="ECO:0000313" key="3">
    <source>
        <dbReference type="Proteomes" id="UP000254235"/>
    </source>
</evidence>